<proteinExistence type="predicted"/>
<evidence type="ECO:0000313" key="2">
    <source>
        <dbReference type="EMBL" id="VFQ60242.1"/>
    </source>
</evidence>
<reference evidence="2 3" key="1">
    <citation type="submission" date="2018-04" db="EMBL/GenBank/DDBJ databases">
        <authorList>
            <person name="Vogel A."/>
        </authorList>
    </citation>
    <scope>NUCLEOTIDE SEQUENCE [LARGE SCALE GENOMIC DNA]</scope>
</reference>
<gene>
    <name evidence="2" type="ORF">CCAM_LOCUS2018</name>
</gene>
<accession>A0A484KDM9</accession>
<dbReference type="AlphaFoldDB" id="A0A484KDM9"/>
<organism evidence="2 3">
    <name type="scientific">Cuscuta campestris</name>
    <dbReference type="NCBI Taxonomy" id="132261"/>
    <lineage>
        <taxon>Eukaryota</taxon>
        <taxon>Viridiplantae</taxon>
        <taxon>Streptophyta</taxon>
        <taxon>Embryophyta</taxon>
        <taxon>Tracheophyta</taxon>
        <taxon>Spermatophyta</taxon>
        <taxon>Magnoliopsida</taxon>
        <taxon>eudicotyledons</taxon>
        <taxon>Gunneridae</taxon>
        <taxon>Pentapetalae</taxon>
        <taxon>asterids</taxon>
        <taxon>lamiids</taxon>
        <taxon>Solanales</taxon>
        <taxon>Convolvulaceae</taxon>
        <taxon>Cuscuteae</taxon>
        <taxon>Cuscuta</taxon>
        <taxon>Cuscuta subgen. Grammica</taxon>
        <taxon>Cuscuta sect. Cleistogrammica</taxon>
    </lineage>
</organism>
<evidence type="ECO:0000313" key="3">
    <source>
        <dbReference type="Proteomes" id="UP000595140"/>
    </source>
</evidence>
<feature type="region of interest" description="Disordered" evidence="1">
    <location>
        <begin position="1"/>
        <end position="36"/>
    </location>
</feature>
<keyword evidence="3" id="KW-1185">Reference proteome</keyword>
<dbReference type="EMBL" id="OOIL02000115">
    <property type="protein sequence ID" value="VFQ60242.1"/>
    <property type="molecule type" value="Genomic_DNA"/>
</dbReference>
<dbReference type="PANTHER" id="PTHR31228:SF22">
    <property type="entry name" value="CYSTATIN_MONELLIN SUPERFAMILY PROTEIN"/>
    <property type="match status" value="1"/>
</dbReference>
<name>A0A484KDM9_9ASTE</name>
<dbReference type="PANTHER" id="PTHR31228">
    <property type="entry name" value="CYSTATIN/MONELLIN SUPERFAMILY PROTEIN"/>
    <property type="match status" value="1"/>
</dbReference>
<dbReference type="Proteomes" id="UP000595140">
    <property type="component" value="Unassembled WGS sequence"/>
</dbReference>
<dbReference type="OrthoDB" id="1221041at2759"/>
<sequence length="204" mass="23402">MASMDLGTCDSAWEGNLAEVDDDGKSEESYVDSEDSSHILDTFEDDEGTIVEYIGREATNTPPDYQDFSDPEDEKSFRQYREEFLASDGYDVTHFYEEPFVYGLMRPISLEPDDFFYEGCVLAVQRLITYLREKKGRTLEFVKLVKANRVIGTLAFYFATFTAMESGKLGTYQAKLLRSVHGDEFHIFAFREAPKVEMAEVREC</sequence>
<evidence type="ECO:0008006" key="4">
    <source>
        <dbReference type="Google" id="ProtNLM"/>
    </source>
</evidence>
<protein>
    <recommendedName>
        <fullName evidence="4">Cystatin domain-containing protein</fullName>
    </recommendedName>
</protein>
<feature type="compositionally biased region" description="Acidic residues" evidence="1">
    <location>
        <begin position="19"/>
        <end position="34"/>
    </location>
</feature>
<evidence type="ECO:0000256" key="1">
    <source>
        <dbReference type="SAM" id="MobiDB-lite"/>
    </source>
</evidence>